<name>A0A427AZT9_ENSVE</name>
<feature type="region of interest" description="Disordered" evidence="2">
    <location>
        <begin position="447"/>
        <end position="496"/>
    </location>
</feature>
<dbReference type="PANTHER" id="PTHR15921">
    <property type="entry name" value="PRE-MRNA CLEAVAGE COMPLEX II"/>
    <property type="match status" value="1"/>
</dbReference>
<dbReference type="InterPro" id="IPR006569">
    <property type="entry name" value="CID_dom"/>
</dbReference>
<dbReference type="GO" id="GO:0005737">
    <property type="term" value="C:cytoplasm"/>
    <property type="evidence" value="ECO:0007669"/>
    <property type="project" value="TreeGrafter"/>
</dbReference>
<dbReference type="GO" id="GO:0031124">
    <property type="term" value="P:mRNA 3'-end processing"/>
    <property type="evidence" value="ECO:0007669"/>
    <property type="project" value="InterPro"/>
</dbReference>
<feature type="region of interest" description="Disordered" evidence="2">
    <location>
        <begin position="1"/>
        <end position="28"/>
    </location>
</feature>
<dbReference type="GO" id="GO:0006369">
    <property type="term" value="P:termination of RNA polymerase II transcription"/>
    <property type="evidence" value="ECO:0007669"/>
    <property type="project" value="InterPro"/>
</dbReference>
<dbReference type="GO" id="GO:0000993">
    <property type="term" value="F:RNA polymerase II complex binding"/>
    <property type="evidence" value="ECO:0007669"/>
    <property type="project" value="InterPro"/>
</dbReference>
<keyword evidence="1" id="KW-0507">mRNA processing</keyword>
<accession>A0A427AZT9</accession>
<dbReference type="AlphaFoldDB" id="A0A427AZT9"/>
<dbReference type="SMART" id="SM00582">
    <property type="entry name" value="RPR"/>
    <property type="match status" value="1"/>
</dbReference>
<protein>
    <submittedName>
        <fullName evidence="3">Uncharacterized protein</fullName>
    </submittedName>
</protein>
<dbReference type="PANTHER" id="PTHR15921:SF12">
    <property type="entry name" value="POLYADENYLATION AND CLEAVAGE FACTOR HOMOLOG 4"/>
    <property type="match status" value="1"/>
</dbReference>
<dbReference type="InterPro" id="IPR008942">
    <property type="entry name" value="ENTH_VHS"/>
</dbReference>
<dbReference type="SUPFAM" id="SSF48464">
    <property type="entry name" value="ENTH/VHS domain"/>
    <property type="match status" value="1"/>
</dbReference>
<dbReference type="InterPro" id="IPR045154">
    <property type="entry name" value="PCF11-like"/>
</dbReference>
<gene>
    <name evidence="3" type="ORF">B296_00009309</name>
</gene>
<feature type="compositionally biased region" description="Polar residues" evidence="2">
    <location>
        <begin position="175"/>
        <end position="187"/>
    </location>
</feature>
<reference evidence="3 4" key="1">
    <citation type="journal article" date="2014" name="Agronomy (Basel)">
        <title>A Draft Genome Sequence for Ensete ventricosum, the Drought-Tolerant Tree Against Hunger.</title>
        <authorList>
            <person name="Harrison J."/>
            <person name="Moore K.A."/>
            <person name="Paszkiewicz K."/>
            <person name="Jones T."/>
            <person name="Grant M."/>
            <person name="Ambacheew D."/>
            <person name="Muzemil S."/>
            <person name="Studholme D.J."/>
        </authorList>
    </citation>
    <scope>NUCLEOTIDE SEQUENCE [LARGE SCALE GENOMIC DNA]</scope>
</reference>
<evidence type="ECO:0000256" key="1">
    <source>
        <dbReference type="ARBA" id="ARBA00022664"/>
    </source>
</evidence>
<evidence type="ECO:0000313" key="3">
    <source>
        <dbReference type="EMBL" id="RRT81783.1"/>
    </source>
</evidence>
<dbReference type="GO" id="GO:0005849">
    <property type="term" value="C:mRNA cleavage factor complex"/>
    <property type="evidence" value="ECO:0007669"/>
    <property type="project" value="TreeGrafter"/>
</dbReference>
<dbReference type="GO" id="GO:0003729">
    <property type="term" value="F:mRNA binding"/>
    <property type="evidence" value="ECO:0007669"/>
    <property type="project" value="InterPro"/>
</dbReference>
<proteinExistence type="predicted"/>
<dbReference type="Proteomes" id="UP000287651">
    <property type="component" value="Unassembled WGS sequence"/>
</dbReference>
<organism evidence="3 4">
    <name type="scientific">Ensete ventricosum</name>
    <name type="common">Abyssinian banana</name>
    <name type="synonym">Musa ensete</name>
    <dbReference type="NCBI Taxonomy" id="4639"/>
    <lineage>
        <taxon>Eukaryota</taxon>
        <taxon>Viridiplantae</taxon>
        <taxon>Streptophyta</taxon>
        <taxon>Embryophyta</taxon>
        <taxon>Tracheophyta</taxon>
        <taxon>Spermatophyta</taxon>
        <taxon>Magnoliopsida</taxon>
        <taxon>Liliopsida</taxon>
        <taxon>Zingiberales</taxon>
        <taxon>Musaceae</taxon>
        <taxon>Ensete</taxon>
    </lineage>
</organism>
<feature type="region of interest" description="Disordered" evidence="2">
    <location>
        <begin position="165"/>
        <end position="190"/>
    </location>
</feature>
<comment type="caution">
    <text evidence="3">The sequence shown here is derived from an EMBL/GenBank/DDBJ whole genome shotgun (WGS) entry which is preliminary data.</text>
</comment>
<dbReference type="EMBL" id="AMZH03000825">
    <property type="protein sequence ID" value="RRT81783.1"/>
    <property type="molecule type" value="Genomic_DNA"/>
</dbReference>
<evidence type="ECO:0000313" key="4">
    <source>
        <dbReference type="Proteomes" id="UP000287651"/>
    </source>
</evidence>
<feature type="region of interest" description="Disordered" evidence="2">
    <location>
        <begin position="343"/>
        <end position="377"/>
    </location>
</feature>
<sequence length="559" mass="63041">MEEERFPSSRDNPRVVADRPPRPSGAAPPIMVRFHAMVREREEELKEATGEDPPPPLTADDVVRCYEDVLAELTFNSKPIISELTMIAGNQVRYAKEIADAICARVLEKCEFSFYLCVPLLKVFCEAYNQVHPSQYSPMRHLFKTWLQVFPYSVLRKIEDELQFSPSENERPSGIASTRPSKSTSPCPSHGIHVNPKYLEARRQFEQSSVVRFNNPVTLAFVPLLTDKCKLSCVKIKEIHAVDTHKNAQESDYDLERLEGLSSENPEGWSGATRRLHKPSTQYNEYDLDQPELLPQRLTAAREDSPQTAMLRPSSMIDAGGSVPYLKNKISLPLSPRRIGLKRPVSPPIVRSHNGTSPRKIGGRASTSHFGSGYEPGRLGDPNGWLGRSWPSNEDHQHVEASTLYKLNNGAGKQHPRDLIDAYGNPRGRVSSYEKFSKVQRLDVNGRASEAAARKWKNSDEEEYDWEDMSPTLSDRSRRNSLPRVGPSAGSFNIRTSFSRPDPAVLESDFGRRSWPGQAQLHAADNPSFMVEDRIAARGVWLLTFCPYFLLSFSNVDYK</sequence>
<dbReference type="Gene3D" id="1.25.40.90">
    <property type="match status" value="2"/>
</dbReference>
<evidence type="ECO:0000256" key="2">
    <source>
        <dbReference type="SAM" id="MobiDB-lite"/>
    </source>
</evidence>
<feature type="compositionally biased region" description="Basic and acidic residues" evidence="2">
    <location>
        <begin position="1"/>
        <end position="21"/>
    </location>
</feature>